<sequence>MARLRPHHPLPRALGAARQARPLRHLRLRPEEPRQAEARRPGGQAAHPSRATAPAARRGPPGRRRVDGRRAAGEGRAPQGRLRRPRRALRRVPRRGLRRRGDRRRARQEAGLDRPRLRAALAPAYRRRAPGAVRGVLHLPRGLRRVHRPQGAQRRAPEVRGGGLHRPAAVDPFPAVPSRVPRPRGRVDRRGVAAQRLGRLRHSPRLGDDGALPAPRVPLQPRGRRPALRPPRRPLRQARPPLRPPRAARCRHKRFLGCRRRRSQ</sequence>
<dbReference type="EMBL" id="CM008047">
    <property type="protein sequence ID" value="PVH63607.1"/>
    <property type="molecule type" value="Genomic_DNA"/>
</dbReference>
<evidence type="ECO:0000313" key="2">
    <source>
        <dbReference type="EMBL" id="PVH63607.1"/>
    </source>
</evidence>
<accession>A0A2T8KN41</accession>
<name>A0A2T8KN41_9POAL</name>
<gene>
    <name evidence="2" type="ORF">PAHAL_2G067200</name>
</gene>
<dbReference type="Gramene" id="PVH63607">
    <property type="protein sequence ID" value="PVH63607"/>
    <property type="gene ID" value="PAHAL_2G067200"/>
</dbReference>
<dbReference type="AlphaFoldDB" id="A0A2T8KN41"/>
<feature type="compositionally biased region" description="Basic residues" evidence="1">
    <location>
        <begin position="1"/>
        <end position="10"/>
    </location>
</feature>
<feature type="compositionally biased region" description="Low complexity" evidence="1">
    <location>
        <begin position="45"/>
        <end position="59"/>
    </location>
</feature>
<organism evidence="2">
    <name type="scientific">Panicum hallii</name>
    <dbReference type="NCBI Taxonomy" id="206008"/>
    <lineage>
        <taxon>Eukaryota</taxon>
        <taxon>Viridiplantae</taxon>
        <taxon>Streptophyta</taxon>
        <taxon>Embryophyta</taxon>
        <taxon>Tracheophyta</taxon>
        <taxon>Spermatophyta</taxon>
        <taxon>Magnoliopsida</taxon>
        <taxon>Liliopsida</taxon>
        <taxon>Poales</taxon>
        <taxon>Poaceae</taxon>
        <taxon>PACMAD clade</taxon>
        <taxon>Panicoideae</taxon>
        <taxon>Panicodae</taxon>
        <taxon>Paniceae</taxon>
        <taxon>Panicinae</taxon>
        <taxon>Panicum</taxon>
        <taxon>Panicum sect. Panicum</taxon>
    </lineage>
</organism>
<reference evidence="2" key="1">
    <citation type="submission" date="2018-04" db="EMBL/GenBank/DDBJ databases">
        <title>WGS assembly of Panicum hallii.</title>
        <authorList>
            <person name="Lovell J."/>
            <person name="Jenkins J."/>
            <person name="Lowry D."/>
            <person name="Mamidi S."/>
            <person name="Sreedasyam A."/>
            <person name="Weng X."/>
            <person name="Barry K."/>
            <person name="Bonette J."/>
            <person name="Campitelli B."/>
            <person name="Daum C."/>
            <person name="Gordon S."/>
            <person name="Gould B."/>
            <person name="Lipzen A."/>
            <person name="Macqueen A."/>
            <person name="Palacio-Mejia J."/>
            <person name="Plott C."/>
            <person name="Shakirov E."/>
            <person name="Shu S."/>
            <person name="Yoshinaga Y."/>
            <person name="Zane M."/>
            <person name="Rokhsar D."/>
            <person name="Grimwood J."/>
            <person name="Schmutz J."/>
            <person name="Juenger T."/>
        </authorList>
    </citation>
    <scope>NUCLEOTIDE SEQUENCE [LARGE SCALE GENOMIC DNA]</scope>
    <source>
        <strain evidence="2">FIL2</strain>
    </source>
</reference>
<feature type="compositionally biased region" description="Basic residues" evidence="1">
    <location>
        <begin position="222"/>
        <end position="236"/>
    </location>
</feature>
<feature type="region of interest" description="Disordered" evidence="1">
    <location>
        <begin position="146"/>
        <end position="264"/>
    </location>
</feature>
<feature type="region of interest" description="Disordered" evidence="1">
    <location>
        <begin position="1"/>
        <end position="115"/>
    </location>
</feature>
<protein>
    <submittedName>
        <fullName evidence="2">Uncharacterized protein</fullName>
    </submittedName>
</protein>
<feature type="compositionally biased region" description="Basic and acidic residues" evidence="1">
    <location>
        <begin position="28"/>
        <end position="40"/>
    </location>
</feature>
<feature type="compositionally biased region" description="Basic residues" evidence="1">
    <location>
        <begin position="81"/>
        <end position="106"/>
    </location>
</feature>
<feature type="compositionally biased region" description="Basic and acidic residues" evidence="1">
    <location>
        <begin position="64"/>
        <end position="73"/>
    </location>
</feature>
<evidence type="ECO:0000256" key="1">
    <source>
        <dbReference type="SAM" id="MobiDB-lite"/>
    </source>
</evidence>
<dbReference type="Proteomes" id="UP000243499">
    <property type="component" value="Chromosome 2"/>
</dbReference>
<feature type="compositionally biased region" description="Basic residues" evidence="1">
    <location>
        <begin position="246"/>
        <end position="264"/>
    </location>
</feature>
<proteinExistence type="predicted"/>